<proteinExistence type="predicted"/>
<comment type="caution">
    <text evidence="2">The sequence shown here is derived from an EMBL/GenBank/DDBJ whole genome shotgun (WGS) entry which is preliminary data.</text>
</comment>
<keyword evidence="3" id="KW-1185">Reference proteome</keyword>
<gene>
    <name evidence="2" type="ORF">C1O66_01635</name>
</gene>
<organism evidence="2 3">
    <name type="scientific">Kinneretia aquatilis</name>
    <dbReference type="NCBI Taxonomy" id="2070761"/>
    <lineage>
        <taxon>Bacteria</taxon>
        <taxon>Pseudomonadati</taxon>
        <taxon>Pseudomonadota</taxon>
        <taxon>Betaproteobacteria</taxon>
        <taxon>Burkholderiales</taxon>
        <taxon>Sphaerotilaceae</taxon>
        <taxon>Roseateles</taxon>
    </lineage>
</organism>
<dbReference type="AlphaFoldDB" id="A0A2N8L336"/>
<reference evidence="2 3" key="1">
    <citation type="submission" date="2018-01" db="EMBL/GenBank/DDBJ databases">
        <title>Draft genome sequence of Paucibacter aquatile CR182 isolated from freshwater of the Nakdong River.</title>
        <authorList>
            <person name="Choi A."/>
            <person name="Chung E.J."/>
        </authorList>
    </citation>
    <scope>NUCLEOTIDE SEQUENCE [LARGE SCALE GENOMIC DNA]</scope>
    <source>
        <strain evidence="2 3">CR182</strain>
    </source>
</reference>
<accession>A0A2N8L336</accession>
<sequence length="80" mass="8710">MLPPAGGNQCSPEPGSPDSDAQQPDIQRNDDKGASWLWAAEVRQSAVSAVRVAKVAMLGYRMEKRSFRGSSAASWQQARY</sequence>
<feature type="region of interest" description="Disordered" evidence="1">
    <location>
        <begin position="1"/>
        <end position="32"/>
    </location>
</feature>
<evidence type="ECO:0000256" key="1">
    <source>
        <dbReference type="SAM" id="MobiDB-lite"/>
    </source>
</evidence>
<evidence type="ECO:0000313" key="3">
    <source>
        <dbReference type="Proteomes" id="UP000235916"/>
    </source>
</evidence>
<protein>
    <submittedName>
        <fullName evidence="2">Uncharacterized protein</fullName>
    </submittedName>
</protein>
<name>A0A2N8L336_9BURK</name>
<evidence type="ECO:0000313" key="2">
    <source>
        <dbReference type="EMBL" id="PND40116.1"/>
    </source>
</evidence>
<dbReference type="EMBL" id="POSP01000001">
    <property type="protein sequence ID" value="PND40116.1"/>
    <property type="molecule type" value="Genomic_DNA"/>
</dbReference>
<dbReference type="Proteomes" id="UP000235916">
    <property type="component" value="Unassembled WGS sequence"/>
</dbReference>